<dbReference type="InterPro" id="IPR025312">
    <property type="entry name" value="DUF4216"/>
</dbReference>
<dbReference type="EMBL" id="JACGWN010000006">
    <property type="protein sequence ID" value="KAL0446019.1"/>
    <property type="molecule type" value="Genomic_DNA"/>
</dbReference>
<dbReference type="PANTHER" id="PTHR48258">
    <property type="entry name" value="DUF4218 DOMAIN-CONTAINING PROTEIN-RELATED"/>
    <property type="match status" value="1"/>
</dbReference>
<sequence>MNSGVCISGSYYDDASIDYYGELIEILELSFLGSVDSTVVMFKCRWFDVGKRRMNFHPRYKIVDINYKCNMAEDNPFVLASQCHQVCYTPYPWRKNIYWAWRAIFKVKARSRYEMFNTPVHHEQTPLEEFYQETSTIVPTRVVLDNELDNLTILTDAHRQEEEVNHDELQPSERELEHEVEFDVSEEVPEQEQDEEEDESEDEDDTTFDDSANED</sequence>
<evidence type="ECO:0000313" key="3">
    <source>
        <dbReference type="EMBL" id="KAL0446019.1"/>
    </source>
</evidence>
<proteinExistence type="predicted"/>
<evidence type="ECO:0000256" key="1">
    <source>
        <dbReference type="SAM" id="MobiDB-lite"/>
    </source>
</evidence>
<reference evidence="3" key="1">
    <citation type="submission" date="2020-06" db="EMBL/GenBank/DDBJ databases">
        <authorList>
            <person name="Li T."/>
            <person name="Hu X."/>
            <person name="Zhang T."/>
            <person name="Song X."/>
            <person name="Zhang H."/>
            <person name="Dai N."/>
            <person name="Sheng W."/>
            <person name="Hou X."/>
            <person name="Wei L."/>
        </authorList>
    </citation>
    <scope>NUCLEOTIDE SEQUENCE</scope>
    <source>
        <strain evidence="3">KEN1</strain>
        <tissue evidence="3">Leaf</tissue>
    </source>
</reference>
<feature type="domain" description="DUF4216" evidence="2">
    <location>
        <begin position="28"/>
        <end position="96"/>
    </location>
</feature>
<reference evidence="3" key="2">
    <citation type="journal article" date="2024" name="Plant">
        <title>Genomic evolution and insights into agronomic trait innovations of Sesamum species.</title>
        <authorList>
            <person name="Miao H."/>
            <person name="Wang L."/>
            <person name="Qu L."/>
            <person name="Liu H."/>
            <person name="Sun Y."/>
            <person name="Le M."/>
            <person name="Wang Q."/>
            <person name="Wei S."/>
            <person name="Zheng Y."/>
            <person name="Lin W."/>
            <person name="Duan Y."/>
            <person name="Cao H."/>
            <person name="Xiong S."/>
            <person name="Wang X."/>
            <person name="Wei L."/>
            <person name="Li C."/>
            <person name="Ma Q."/>
            <person name="Ju M."/>
            <person name="Zhao R."/>
            <person name="Li G."/>
            <person name="Mu C."/>
            <person name="Tian Q."/>
            <person name="Mei H."/>
            <person name="Zhang T."/>
            <person name="Gao T."/>
            <person name="Zhang H."/>
        </authorList>
    </citation>
    <scope>NUCLEOTIDE SEQUENCE</scope>
    <source>
        <strain evidence="3">KEN1</strain>
    </source>
</reference>
<name>A0AAW2WWJ2_9LAMI</name>
<dbReference type="Pfam" id="PF13952">
    <property type="entry name" value="DUF4216"/>
    <property type="match status" value="1"/>
</dbReference>
<feature type="region of interest" description="Disordered" evidence="1">
    <location>
        <begin position="156"/>
        <end position="215"/>
    </location>
</feature>
<comment type="caution">
    <text evidence="3">The sequence shown here is derived from an EMBL/GenBank/DDBJ whole genome shotgun (WGS) entry which is preliminary data.</text>
</comment>
<evidence type="ECO:0000259" key="2">
    <source>
        <dbReference type="Pfam" id="PF13952"/>
    </source>
</evidence>
<accession>A0AAW2WWJ2</accession>
<dbReference type="AlphaFoldDB" id="A0AAW2WWJ2"/>
<feature type="compositionally biased region" description="Basic and acidic residues" evidence="1">
    <location>
        <begin position="156"/>
        <end position="181"/>
    </location>
</feature>
<dbReference type="PANTHER" id="PTHR48258:SF3">
    <property type="entry name" value="FK506-BINDING PROTEIN 4-LIKE ISOFORM X1"/>
    <property type="match status" value="1"/>
</dbReference>
<organism evidence="3">
    <name type="scientific">Sesamum latifolium</name>
    <dbReference type="NCBI Taxonomy" id="2727402"/>
    <lineage>
        <taxon>Eukaryota</taxon>
        <taxon>Viridiplantae</taxon>
        <taxon>Streptophyta</taxon>
        <taxon>Embryophyta</taxon>
        <taxon>Tracheophyta</taxon>
        <taxon>Spermatophyta</taxon>
        <taxon>Magnoliopsida</taxon>
        <taxon>eudicotyledons</taxon>
        <taxon>Gunneridae</taxon>
        <taxon>Pentapetalae</taxon>
        <taxon>asterids</taxon>
        <taxon>lamiids</taxon>
        <taxon>Lamiales</taxon>
        <taxon>Pedaliaceae</taxon>
        <taxon>Sesamum</taxon>
    </lineage>
</organism>
<gene>
    <name evidence="3" type="ORF">Slati_1729800</name>
</gene>
<protein>
    <recommendedName>
        <fullName evidence="2">DUF4216 domain-containing protein</fullName>
    </recommendedName>
</protein>
<feature type="compositionally biased region" description="Acidic residues" evidence="1">
    <location>
        <begin position="182"/>
        <end position="215"/>
    </location>
</feature>